<dbReference type="Gramene" id="C.cajan_21904.t">
    <property type="protein sequence ID" value="C.cajan_21904.t.cds1"/>
    <property type="gene ID" value="C.cajan_21904"/>
</dbReference>
<evidence type="ECO:0000313" key="3">
    <source>
        <dbReference type="Proteomes" id="UP000075243"/>
    </source>
</evidence>
<proteinExistence type="predicted"/>
<evidence type="ECO:0000259" key="1">
    <source>
        <dbReference type="Pfam" id="PF07727"/>
    </source>
</evidence>
<protein>
    <submittedName>
        <fullName evidence="2">Retrovirus-related Pol polyprotein from transposon TNT 1-94</fullName>
    </submittedName>
</protein>
<dbReference type="InterPro" id="IPR013103">
    <property type="entry name" value="RVT_2"/>
</dbReference>
<keyword evidence="3" id="KW-1185">Reference proteome</keyword>
<dbReference type="AlphaFoldDB" id="A0A151TPJ3"/>
<dbReference type="EMBL" id="CM003606">
    <property type="protein sequence ID" value="KYP68906.1"/>
    <property type="molecule type" value="Genomic_DNA"/>
</dbReference>
<dbReference type="Proteomes" id="UP000075243">
    <property type="component" value="Chromosome 4"/>
</dbReference>
<dbReference type="SUPFAM" id="SSF56672">
    <property type="entry name" value="DNA/RNA polymerases"/>
    <property type="match status" value="1"/>
</dbReference>
<dbReference type="InterPro" id="IPR043502">
    <property type="entry name" value="DNA/RNA_pol_sf"/>
</dbReference>
<accession>A0A151TPJ3</accession>
<evidence type="ECO:0000313" key="2">
    <source>
        <dbReference type="EMBL" id="KYP68906.1"/>
    </source>
</evidence>
<organism evidence="2 3">
    <name type="scientific">Cajanus cajan</name>
    <name type="common">Pigeon pea</name>
    <name type="synonym">Cajanus indicus</name>
    <dbReference type="NCBI Taxonomy" id="3821"/>
    <lineage>
        <taxon>Eukaryota</taxon>
        <taxon>Viridiplantae</taxon>
        <taxon>Streptophyta</taxon>
        <taxon>Embryophyta</taxon>
        <taxon>Tracheophyta</taxon>
        <taxon>Spermatophyta</taxon>
        <taxon>Magnoliopsida</taxon>
        <taxon>eudicotyledons</taxon>
        <taxon>Gunneridae</taxon>
        <taxon>Pentapetalae</taxon>
        <taxon>rosids</taxon>
        <taxon>fabids</taxon>
        <taxon>Fabales</taxon>
        <taxon>Fabaceae</taxon>
        <taxon>Papilionoideae</taxon>
        <taxon>50 kb inversion clade</taxon>
        <taxon>NPAAA clade</taxon>
        <taxon>indigoferoid/millettioid clade</taxon>
        <taxon>Phaseoleae</taxon>
        <taxon>Cajanus</taxon>
    </lineage>
</organism>
<dbReference type="Pfam" id="PF07727">
    <property type="entry name" value="RVT_2"/>
    <property type="match status" value="1"/>
</dbReference>
<gene>
    <name evidence="2" type="ORF">KK1_022556</name>
</gene>
<feature type="domain" description="Reverse transcriptase Ty1/copia-type" evidence="1">
    <location>
        <begin position="4"/>
        <end position="103"/>
    </location>
</feature>
<reference evidence="2 3" key="1">
    <citation type="journal article" date="2012" name="Nat. Biotechnol.">
        <title>Draft genome sequence of pigeonpea (Cajanus cajan), an orphan legume crop of resource-poor farmers.</title>
        <authorList>
            <person name="Varshney R.K."/>
            <person name="Chen W."/>
            <person name="Li Y."/>
            <person name="Bharti A.K."/>
            <person name="Saxena R.K."/>
            <person name="Schlueter J.A."/>
            <person name="Donoghue M.T."/>
            <person name="Azam S."/>
            <person name="Fan G."/>
            <person name="Whaley A.M."/>
            <person name="Farmer A.D."/>
            <person name="Sheridan J."/>
            <person name="Iwata A."/>
            <person name="Tuteja R."/>
            <person name="Penmetsa R.V."/>
            <person name="Wu W."/>
            <person name="Upadhyaya H.D."/>
            <person name="Yang S.P."/>
            <person name="Shah T."/>
            <person name="Saxena K.B."/>
            <person name="Michael T."/>
            <person name="McCombie W.R."/>
            <person name="Yang B."/>
            <person name="Zhang G."/>
            <person name="Yang H."/>
            <person name="Wang J."/>
            <person name="Spillane C."/>
            <person name="Cook D.R."/>
            <person name="May G.D."/>
            <person name="Xu X."/>
            <person name="Jackson S.A."/>
        </authorList>
    </citation>
    <scope>NUCLEOTIDE SEQUENCE [LARGE SCALE GENOMIC DNA]</scope>
    <source>
        <strain evidence="3">cv. Asha</strain>
    </source>
</reference>
<name>A0A151TPJ3_CAJCA</name>
<sequence length="118" mass="13455">MEMNKTWSITHLSNGIKQISCKWLFKLKLNSNGTIAKHKARLVARGFTQQYGLDFQETFSPVAKIMTLRLLLSLAASQHWNLAQLDVNNAFLNDNLDEKIFMSLQNTAITPFPHPQPL</sequence>